<dbReference type="EMBL" id="RCMK01000620">
    <property type="protein sequence ID" value="KAG2918744.1"/>
    <property type="molecule type" value="Genomic_DNA"/>
</dbReference>
<name>A0A8T1CBX8_9STRA</name>
<sequence>MLELYAASGSLEDGVDRVYTIGAGGPPHRTRNPGLREVEVCEEVESRVVLDGKRVICRVGGIEATYGGYVDCCPTEMLVDTGAVASLMNMSVLRRIGRSETPLRPYTRSLNTLAATARISRVGSTVHRDQ</sequence>
<reference evidence="1" key="1">
    <citation type="submission" date="2018-10" db="EMBL/GenBank/DDBJ databases">
        <title>Effector identification in a new, highly contiguous assembly of the strawberry crown rot pathogen Phytophthora cactorum.</title>
        <authorList>
            <person name="Armitage A.D."/>
            <person name="Nellist C.F."/>
            <person name="Bates H."/>
            <person name="Vickerstaff R.J."/>
            <person name="Harrison R.J."/>
        </authorList>
    </citation>
    <scope>NUCLEOTIDE SEQUENCE</scope>
    <source>
        <strain evidence="1">4040</strain>
    </source>
</reference>
<evidence type="ECO:0000313" key="2">
    <source>
        <dbReference type="Proteomes" id="UP000736787"/>
    </source>
</evidence>
<evidence type="ECO:0000313" key="1">
    <source>
        <dbReference type="EMBL" id="KAG2918744.1"/>
    </source>
</evidence>
<protein>
    <submittedName>
        <fullName evidence="1">Uncharacterized protein</fullName>
    </submittedName>
</protein>
<proteinExistence type="predicted"/>
<organism evidence="1 2">
    <name type="scientific">Phytophthora cactorum</name>
    <dbReference type="NCBI Taxonomy" id="29920"/>
    <lineage>
        <taxon>Eukaryota</taxon>
        <taxon>Sar</taxon>
        <taxon>Stramenopiles</taxon>
        <taxon>Oomycota</taxon>
        <taxon>Peronosporomycetes</taxon>
        <taxon>Peronosporales</taxon>
        <taxon>Peronosporaceae</taxon>
        <taxon>Phytophthora</taxon>
    </lineage>
</organism>
<dbReference type="AlphaFoldDB" id="A0A8T1CBX8"/>
<dbReference type="Proteomes" id="UP000736787">
    <property type="component" value="Unassembled WGS sequence"/>
</dbReference>
<comment type="caution">
    <text evidence="1">The sequence shown here is derived from an EMBL/GenBank/DDBJ whole genome shotgun (WGS) entry which is preliminary data.</text>
</comment>
<accession>A0A8T1CBX8</accession>
<gene>
    <name evidence="1" type="ORF">PC117_g16967</name>
</gene>